<gene>
    <name evidence="1" type="ORF">PCOR1329_LOCUS44161</name>
</gene>
<dbReference type="Proteomes" id="UP001189429">
    <property type="component" value="Unassembled WGS sequence"/>
</dbReference>
<dbReference type="EMBL" id="CAUYUJ010015305">
    <property type="protein sequence ID" value="CAK0852319.1"/>
    <property type="molecule type" value="Genomic_DNA"/>
</dbReference>
<evidence type="ECO:0000313" key="1">
    <source>
        <dbReference type="EMBL" id="CAK0852319.1"/>
    </source>
</evidence>
<sequence length="497" mass="53643">MGTGSAWADVAIGVGKQDTFVGPPRGSGVSARPSGFGVCDATLATDELEPEGAHSERWRFRLEYDREEGPRADALRAADPFNDPAPVKPHGKPARWMWGAQEVFPDVSQRVLFRGRWKSVVAAPWERREVIHIVRSVQVRARAARKQALSGSGGNAGRWTYVDRGRWIREAPPGADAADRKAGAERRRVIFVSFMAFAKQECLAATTSTGVILAAVGCVVFRFLEGPLRGFRGAAPTVSRRSLPWQGCAALAAAMRWRGNAQAATVLAPSLDADIAGGAEAMSSQSLAVDAERAREIHCEVVGEREDAGIRAFLASGNQRDVREALFRQLSRARGRSLAAFQAGDRIAEKFSRGRHASAIDACIIARRGAVPFRAPCCSSSLPPRPRPQFLRPGAAVAPRAAGGKDGRGLECLDLDALPERRSLVIDPEQFNWTLGKKGSTIQAVRDSCNLVYASLYRDSSSLRFCGTRQAVQDAGATVRDASHVLPCHQADGRRDG</sequence>
<evidence type="ECO:0008006" key="3">
    <source>
        <dbReference type="Google" id="ProtNLM"/>
    </source>
</evidence>
<proteinExistence type="predicted"/>
<accession>A0ABN9U0N6</accession>
<name>A0ABN9U0N6_9DINO</name>
<protein>
    <recommendedName>
        <fullName evidence="3">K Homology domain-containing protein</fullName>
    </recommendedName>
</protein>
<reference evidence="1" key="1">
    <citation type="submission" date="2023-10" db="EMBL/GenBank/DDBJ databases">
        <authorList>
            <person name="Chen Y."/>
            <person name="Shah S."/>
            <person name="Dougan E. K."/>
            <person name="Thang M."/>
            <person name="Chan C."/>
        </authorList>
    </citation>
    <scope>NUCLEOTIDE SEQUENCE [LARGE SCALE GENOMIC DNA]</scope>
</reference>
<keyword evidence="2" id="KW-1185">Reference proteome</keyword>
<organism evidence="1 2">
    <name type="scientific">Prorocentrum cordatum</name>
    <dbReference type="NCBI Taxonomy" id="2364126"/>
    <lineage>
        <taxon>Eukaryota</taxon>
        <taxon>Sar</taxon>
        <taxon>Alveolata</taxon>
        <taxon>Dinophyceae</taxon>
        <taxon>Prorocentrales</taxon>
        <taxon>Prorocentraceae</taxon>
        <taxon>Prorocentrum</taxon>
    </lineage>
</organism>
<comment type="caution">
    <text evidence="1">The sequence shown here is derived from an EMBL/GenBank/DDBJ whole genome shotgun (WGS) entry which is preliminary data.</text>
</comment>
<evidence type="ECO:0000313" key="2">
    <source>
        <dbReference type="Proteomes" id="UP001189429"/>
    </source>
</evidence>